<dbReference type="GO" id="GO:0008782">
    <property type="term" value="F:adenosylhomocysteine nucleosidase activity"/>
    <property type="evidence" value="ECO:0007669"/>
    <property type="project" value="TreeGrafter"/>
</dbReference>
<reference evidence="2" key="2">
    <citation type="journal article" date="2021" name="Syst. Appl. Microbiol.">
        <title>Roseomonas hellenica sp. nov., isolated from roots of wild-growing Alkanna tinctoria.</title>
        <authorList>
            <person name="Rat A."/>
            <person name="Naranjo H.D."/>
            <person name="Lebbe L."/>
            <person name="Cnockaert M."/>
            <person name="Krigas N."/>
            <person name="Grigoriadou K."/>
            <person name="Maloupa E."/>
            <person name="Willems A."/>
        </authorList>
    </citation>
    <scope>NUCLEOTIDE SEQUENCE</scope>
    <source>
        <strain evidence="2">LMG 28251</strain>
    </source>
</reference>
<dbReference type="RefSeq" id="WP_211876358.1">
    <property type="nucleotide sequence ID" value="NZ_JAAEDH010000038.1"/>
</dbReference>
<feature type="domain" description="Nucleoside phosphorylase" evidence="1">
    <location>
        <begin position="25"/>
        <end position="291"/>
    </location>
</feature>
<comment type="caution">
    <text evidence="2">The sequence shown here is derived from an EMBL/GenBank/DDBJ whole genome shotgun (WGS) entry which is preliminary data.</text>
</comment>
<name>A0AAF1KL65_9PROT</name>
<evidence type="ECO:0000313" key="2">
    <source>
        <dbReference type="EMBL" id="MBR0657495.1"/>
    </source>
</evidence>
<proteinExistence type="predicted"/>
<protein>
    <submittedName>
        <fullName evidence="2">5'-methylthioadenosine/S-adenosylhomocysteine nucleosidase</fullName>
    </submittedName>
</protein>
<dbReference type="GO" id="GO:0008930">
    <property type="term" value="F:methylthioadenosine nucleosidase activity"/>
    <property type="evidence" value="ECO:0007669"/>
    <property type="project" value="TreeGrafter"/>
</dbReference>
<keyword evidence="3" id="KW-1185">Reference proteome</keyword>
<dbReference type="Proteomes" id="UP001196068">
    <property type="component" value="Unassembled WGS sequence"/>
</dbReference>
<dbReference type="SUPFAM" id="SSF53167">
    <property type="entry name" value="Purine and uridine phosphorylases"/>
    <property type="match status" value="1"/>
</dbReference>
<organism evidence="2 3">
    <name type="scientific">Plastoroseomonas arctica</name>
    <dbReference type="NCBI Taxonomy" id="1509237"/>
    <lineage>
        <taxon>Bacteria</taxon>
        <taxon>Pseudomonadati</taxon>
        <taxon>Pseudomonadota</taxon>
        <taxon>Alphaproteobacteria</taxon>
        <taxon>Acetobacterales</taxon>
        <taxon>Acetobacteraceae</taxon>
        <taxon>Plastoroseomonas</taxon>
    </lineage>
</organism>
<evidence type="ECO:0000313" key="3">
    <source>
        <dbReference type="Proteomes" id="UP001196068"/>
    </source>
</evidence>
<dbReference type="EMBL" id="JAAEDH010000038">
    <property type="protein sequence ID" value="MBR0657495.1"/>
    <property type="molecule type" value="Genomic_DNA"/>
</dbReference>
<dbReference type="GO" id="GO:0005829">
    <property type="term" value="C:cytosol"/>
    <property type="evidence" value="ECO:0007669"/>
    <property type="project" value="TreeGrafter"/>
</dbReference>
<dbReference type="Gene3D" id="3.40.50.1580">
    <property type="entry name" value="Nucleoside phosphorylase domain"/>
    <property type="match status" value="1"/>
</dbReference>
<gene>
    <name evidence="2" type="ORF">GXW79_20640</name>
</gene>
<sequence>MVTDSAPCAIEAEKRGYMDRQHFDIAVVIPLDDEIGPFFDIFPSLENRSDDQFLHHVVASGHADISMVVVQQQYMGRAAAQEAAGMTLDRYKISLICCVGIAGSLSDDMRLGDVCHSSTIIDVLDNAKFSDTTDGADGVNVELSPKHYETHRAILTHMNFIRTQPNLKAAYLAWQADRATIAQAVITSEVPTPSGGMFRLGEPSSKSGAIACGAVSKSAAYNAKLRAIDRSILAIETETGGIFLKAKDNNVPVMTVRGISDYADREKKKLEIASKGAVRHLAAGNAASFLRLQISENEYFRVGLKKLSKVSQPELILTERGQIYDPVSAIINDAYIVIDENLRKFSPEYRIQEKGYRLPTPRVRLTGNDESTPIEVRDAVKNHDRVIINLPRTYPDQSLSWVIANDLCGADIDGQQPVPFVINGDGIRGRATTLASLCGPGLSEMVKTVGVMPVVIVENIPFSSKHRREMLVEEAANYPGVKFVFLVRGEADLVSETEFSAKTASEIYETCPISFKEIALFVQKNFQMSGSESEVVALRLRETFNRFDLDAHPTYFAGIPRETLSALLQANRRSELIQLAVDGFLTFVVAGDKGDVALSRTTRARFLRQLVVDMHVEHHTYDEPGLLKRIKDFAAQHDFDIDPMRFMQGFIDHGIMHFENGNAKISLPFIESYLLADELSRNPAKANKYFDVNSETFDFATLDLYSEIGPSPDLVIKIIETLKTSLELSALRTNEPNILIGGSILPNYVKQPERGNVLQRRLAGAHKAVRENSENAGEKQKTLDLADRIKEKTGRVARERKPEEDQHLKDLEPLKELMHKWCIATILLGSSAEHLDAGTKRGLAQDIVVGASRLIDEWSRFQAKFDFDELRRELTTDEALADLPGPQDLEEKRKFTEILLDIIEYSALAKPLRKILGFLCEQARQKVLAPSIAAVVLEGPLENVIHGTWLTDVDSKRGAIPLRDSLRGLPRSTTFLRITLMSHYLARVYWNHWSTEHRLALLEAASEAIKPLGATIEKAKITRLVKRQPN</sequence>
<accession>A0AAF1KL65</accession>
<dbReference type="InterPro" id="IPR035994">
    <property type="entry name" value="Nucleoside_phosphorylase_sf"/>
</dbReference>
<dbReference type="GO" id="GO:0019284">
    <property type="term" value="P:L-methionine salvage from S-adenosylmethionine"/>
    <property type="evidence" value="ECO:0007669"/>
    <property type="project" value="TreeGrafter"/>
</dbReference>
<dbReference type="PANTHER" id="PTHR46832:SF1">
    <property type="entry name" value="5'-METHYLTHIOADENOSINE_S-ADENOSYLHOMOCYSTEINE NUCLEOSIDASE"/>
    <property type="match status" value="1"/>
</dbReference>
<reference evidence="2" key="1">
    <citation type="submission" date="2020-01" db="EMBL/GenBank/DDBJ databases">
        <authorList>
            <person name="Rat A."/>
        </authorList>
    </citation>
    <scope>NUCLEOTIDE SEQUENCE</scope>
    <source>
        <strain evidence="2">LMG 28251</strain>
    </source>
</reference>
<evidence type="ECO:0000259" key="1">
    <source>
        <dbReference type="Pfam" id="PF01048"/>
    </source>
</evidence>
<dbReference type="GO" id="GO:0009116">
    <property type="term" value="P:nucleoside metabolic process"/>
    <property type="evidence" value="ECO:0007669"/>
    <property type="project" value="InterPro"/>
</dbReference>
<dbReference type="Pfam" id="PF01048">
    <property type="entry name" value="PNP_UDP_1"/>
    <property type="match status" value="1"/>
</dbReference>
<dbReference type="PANTHER" id="PTHR46832">
    <property type="entry name" value="5'-METHYLTHIOADENOSINE/S-ADENOSYLHOMOCYSTEINE NUCLEOSIDASE"/>
    <property type="match status" value="1"/>
</dbReference>
<dbReference type="InterPro" id="IPR000845">
    <property type="entry name" value="Nucleoside_phosphorylase_d"/>
</dbReference>
<dbReference type="AlphaFoldDB" id="A0AAF1KL65"/>